<accession>A0A7W2D3N9</accession>
<reference evidence="3 4" key="1">
    <citation type="submission" date="2020-07" db="EMBL/GenBank/DDBJ databases">
        <title>Streptomyces isolated from Indian soil.</title>
        <authorList>
            <person name="Mandal S."/>
            <person name="Maiti P.K."/>
        </authorList>
    </citation>
    <scope>NUCLEOTIDE SEQUENCE [LARGE SCALE GENOMIC DNA]</scope>
    <source>
        <strain evidence="3 4">PSKA54</strain>
    </source>
</reference>
<dbReference type="AlphaFoldDB" id="A0A7W2D3N9"/>
<dbReference type="Proteomes" id="UP000586976">
    <property type="component" value="Unassembled WGS sequence"/>
</dbReference>
<gene>
    <name evidence="3" type="ORF">H1V43_22315</name>
</gene>
<dbReference type="Pfam" id="PF03771">
    <property type="entry name" value="SPDY"/>
    <property type="match status" value="1"/>
</dbReference>
<sequence length="309" mass="33806">MTFPHDPAQHARDVDARWREYRVTPRYLAGSLGIGDPGFAPVPADWPRYEPDDLGSFVVTSPDRRIHIGWNGDDYLLWRIGAYEETLGARRWLATANHATPPEIVSGLTSALVRDYAGGEEAFLRHPGPSWRHTAQPLLDAGWTRQAAEYGTVEIVAPDQLAGLSVDIRDHGPDAETYTFWAGPPGWGSRAEITLTARTPDHLVVATATAMVDPRPLVRERHHIHRDVEHAVRLEPVEAVGPATAVPTPRDVRRTAVSAAMARAEQASSSIRRVSAARSRSAPRTAMALTANAEAATPPTDSARRAARR</sequence>
<comment type="caution">
    <text evidence="3">The sequence shown here is derived from an EMBL/GenBank/DDBJ whole genome shotgun (WGS) entry which is preliminary data.</text>
</comment>
<proteinExistence type="predicted"/>
<dbReference type="EMBL" id="JACEQY010000025">
    <property type="protein sequence ID" value="MBA4864041.1"/>
    <property type="molecule type" value="Genomic_DNA"/>
</dbReference>
<dbReference type="InterPro" id="IPR005523">
    <property type="entry name" value="DUF317_SPDY"/>
</dbReference>
<evidence type="ECO:0000259" key="2">
    <source>
        <dbReference type="Pfam" id="PF03771"/>
    </source>
</evidence>
<dbReference type="RefSeq" id="WP_181865714.1">
    <property type="nucleotide sequence ID" value="NZ_JACEQY010000025.1"/>
</dbReference>
<evidence type="ECO:0000313" key="4">
    <source>
        <dbReference type="Proteomes" id="UP000586976"/>
    </source>
</evidence>
<feature type="compositionally biased region" description="Low complexity" evidence="1">
    <location>
        <begin position="271"/>
        <end position="300"/>
    </location>
</feature>
<name>A0A7W2D3N9_9ACTN</name>
<evidence type="ECO:0000256" key="1">
    <source>
        <dbReference type="SAM" id="MobiDB-lite"/>
    </source>
</evidence>
<keyword evidence="4" id="KW-1185">Reference proteome</keyword>
<feature type="domain" description="DUF317" evidence="2">
    <location>
        <begin position="60"/>
        <end position="116"/>
    </location>
</feature>
<feature type="region of interest" description="Disordered" evidence="1">
    <location>
        <begin position="271"/>
        <end position="309"/>
    </location>
</feature>
<evidence type="ECO:0000313" key="3">
    <source>
        <dbReference type="EMBL" id="MBA4864041.1"/>
    </source>
</evidence>
<protein>
    <submittedName>
        <fullName evidence="3">DUF317 domain-containing protein</fullName>
    </submittedName>
</protein>
<organism evidence="3 4">
    <name type="scientific">Streptomyces himalayensis subsp. aureolus</name>
    <dbReference type="NCBI Taxonomy" id="2758039"/>
    <lineage>
        <taxon>Bacteria</taxon>
        <taxon>Bacillati</taxon>
        <taxon>Actinomycetota</taxon>
        <taxon>Actinomycetes</taxon>
        <taxon>Kitasatosporales</taxon>
        <taxon>Streptomycetaceae</taxon>
        <taxon>Streptomyces</taxon>
        <taxon>Streptomyces himalayensis</taxon>
    </lineage>
</organism>